<evidence type="ECO:0008006" key="4">
    <source>
        <dbReference type="Google" id="ProtNLM"/>
    </source>
</evidence>
<evidence type="ECO:0000313" key="2">
    <source>
        <dbReference type="EMBL" id="MBB4081456.1"/>
    </source>
</evidence>
<accession>A0A7W6JAB7</accession>
<dbReference type="RefSeq" id="WP_183202138.1">
    <property type="nucleotide sequence ID" value="NZ_BAAAER010000002.1"/>
</dbReference>
<keyword evidence="3" id="KW-1185">Reference proteome</keyword>
<dbReference type="EMBL" id="JACIDM010000001">
    <property type="protein sequence ID" value="MBB4081456.1"/>
    <property type="molecule type" value="Genomic_DNA"/>
</dbReference>
<sequence>MKRMITITSAATILLGLAACGDGGSAVETRDRAPAGSAAAMAAETSGGAVEAVEAAPEKARTVLTGNRRESVDEKVARLFERNGADFGARSAGDYLDKVQRFTSNPPAGTERVERPNGDVLLYQASTNTFAVVSRDGVPKTMFKPRDGASYWVQQKTAAPEFGRRRSASQN</sequence>
<feature type="signal peptide" evidence="1">
    <location>
        <begin position="1"/>
        <end position="18"/>
    </location>
</feature>
<keyword evidence="1" id="KW-0732">Signal</keyword>
<organism evidence="2 3">
    <name type="scientific">Brevundimonas lenta</name>
    <dbReference type="NCBI Taxonomy" id="424796"/>
    <lineage>
        <taxon>Bacteria</taxon>
        <taxon>Pseudomonadati</taxon>
        <taxon>Pseudomonadota</taxon>
        <taxon>Alphaproteobacteria</taxon>
        <taxon>Caulobacterales</taxon>
        <taxon>Caulobacteraceae</taxon>
        <taxon>Brevundimonas</taxon>
    </lineage>
</organism>
<comment type="caution">
    <text evidence="2">The sequence shown here is derived from an EMBL/GenBank/DDBJ whole genome shotgun (WGS) entry which is preliminary data.</text>
</comment>
<protein>
    <recommendedName>
        <fullName evidence="4">S-type pyocin family protein</fullName>
    </recommendedName>
</protein>
<reference evidence="2 3" key="1">
    <citation type="submission" date="2020-08" db="EMBL/GenBank/DDBJ databases">
        <title>Genomic Encyclopedia of Type Strains, Phase IV (KMG-IV): sequencing the most valuable type-strain genomes for metagenomic binning, comparative biology and taxonomic classification.</title>
        <authorList>
            <person name="Goeker M."/>
        </authorList>
    </citation>
    <scope>NUCLEOTIDE SEQUENCE [LARGE SCALE GENOMIC DNA]</scope>
    <source>
        <strain evidence="2 3">DSM 23960</strain>
    </source>
</reference>
<proteinExistence type="predicted"/>
<evidence type="ECO:0000256" key="1">
    <source>
        <dbReference type="SAM" id="SignalP"/>
    </source>
</evidence>
<dbReference type="AlphaFoldDB" id="A0A7W6JAB7"/>
<dbReference type="PROSITE" id="PS51257">
    <property type="entry name" value="PROKAR_LIPOPROTEIN"/>
    <property type="match status" value="1"/>
</dbReference>
<feature type="chain" id="PRO_5030596068" description="S-type pyocin family protein" evidence="1">
    <location>
        <begin position="19"/>
        <end position="171"/>
    </location>
</feature>
<gene>
    <name evidence="2" type="ORF">GGR12_000295</name>
</gene>
<evidence type="ECO:0000313" key="3">
    <source>
        <dbReference type="Proteomes" id="UP000529946"/>
    </source>
</evidence>
<name>A0A7W6JAB7_9CAUL</name>
<dbReference type="Proteomes" id="UP000529946">
    <property type="component" value="Unassembled WGS sequence"/>
</dbReference>